<dbReference type="CDD" id="cd02440">
    <property type="entry name" value="AdoMet_MTases"/>
    <property type="match status" value="1"/>
</dbReference>
<evidence type="ECO:0000313" key="5">
    <source>
        <dbReference type="EMBL" id="CAE0434064.1"/>
    </source>
</evidence>
<accession>A0A7S3LKC0</accession>
<dbReference type="Pfam" id="PF13847">
    <property type="entry name" value="Methyltransf_31"/>
    <property type="match status" value="1"/>
</dbReference>
<dbReference type="Gene3D" id="3.40.50.150">
    <property type="entry name" value="Vaccinia Virus protein VP39"/>
    <property type="match status" value="1"/>
</dbReference>
<dbReference type="GO" id="GO:0032259">
    <property type="term" value="P:methylation"/>
    <property type="evidence" value="ECO:0007669"/>
    <property type="project" value="UniProtKB-KW"/>
</dbReference>
<dbReference type="GO" id="GO:0008168">
    <property type="term" value="F:methyltransferase activity"/>
    <property type="evidence" value="ECO:0007669"/>
    <property type="project" value="UniProtKB-KW"/>
</dbReference>
<dbReference type="SUPFAM" id="SSF53335">
    <property type="entry name" value="S-adenosyl-L-methionine-dependent methyltransferases"/>
    <property type="match status" value="1"/>
</dbReference>
<dbReference type="InterPro" id="IPR029063">
    <property type="entry name" value="SAM-dependent_MTases_sf"/>
</dbReference>
<dbReference type="InterPro" id="IPR025714">
    <property type="entry name" value="Methyltranfer_dom"/>
</dbReference>
<dbReference type="PANTHER" id="PTHR12176">
    <property type="entry name" value="SAM-DEPENDENT METHYLTRANSFERASE SUPERFAMILY PROTEIN"/>
    <property type="match status" value="1"/>
</dbReference>
<feature type="domain" description="Methyltransferase" evidence="4">
    <location>
        <begin position="63"/>
        <end position="177"/>
    </location>
</feature>
<keyword evidence="3" id="KW-0808">Transferase</keyword>
<name>A0A7S3LKC0_9STRA</name>
<reference evidence="5" key="1">
    <citation type="submission" date="2021-01" db="EMBL/GenBank/DDBJ databases">
        <authorList>
            <person name="Corre E."/>
            <person name="Pelletier E."/>
            <person name="Niang G."/>
            <person name="Scheremetjew M."/>
            <person name="Finn R."/>
            <person name="Kale V."/>
            <person name="Holt S."/>
            <person name="Cochrane G."/>
            <person name="Meng A."/>
            <person name="Brown T."/>
            <person name="Cohen L."/>
        </authorList>
    </citation>
    <scope>NUCLEOTIDE SEQUENCE</scope>
    <source>
        <strain evidence="5">GSBS06</strain>
    </source>
</reference>
<organism evidence="5">
    <name type="scientific">Aplanochytrium stocchinoi</name>
    <dbReference type="NCBI Taxonomy" id="215587"/>
    <lineage>
        <taxon>Eukaryota</taxon>
        <taxon>Sar</taxon>
        <taxon>Stramenopiles</taxon>
        <taxon>Bigyra</taxon>
        <taxon>Labyrinthulomycetes</taxon>
        <taxon>Thraustochytrida</taxon>
        <taxon>Thraustochytriidae</taxon>
        <taxon>Aplanochytrium</taxon>
    </lineage>
</organism>
<proteinExistence type="inferred from homology"/>
<sequence>MCDSEANKVYKTVEYWDDRFKEEDSYEWLARYRDVKELLQKHAPDIFQPDSSLVSENAKPAPRVLIVGCGNSSFSYDLHCAGVRNSVSIDYSKVVIERMSKKHPELEWKKMDMTKMGGFQDCVFDYIIDKAAMDALVTDEGDPWNPSESSLNSTRNMITEVVRTLKPGGKFLQISFQQPHFRNMYLRSDDFEEQQALVDQINVGLGYFFYTLQKKS</sequence>
<evidence type="ECO:0000256" key="2">
    <source>
        <dbReference type="ARBA" id="ARBA00022603"/>
    </source>
</evidence>
<evidence type="ECO:0000259" key="4">
    <source>
        <dbReference type="Pfam" id="PF13847"/>
    </source>
</evidence>
<keyword evidence="2" id="KW-0489">Methyltransferase</keyword>
<dbReference type="PANTHER" id="PTHR12176:SF80">
    <property type="entry name" value="EEF1A LYSINE METHYLTRANSFERASE 4"/>
    <property type="match status" value="1"/>
</dbReference>
<dbReference type="InterPro" id="IPR051419">
    <property type="entry name" value="Lys/N-term_MeTrsfase_sf"/>
</dbReference>
<dbReference type="AlphaFoldDB" id="A0A7S3LKC0"/>
<dbReference type="EMBL" id="HBIN01006013">
    <property type="protein sequence ID" value="CAE0434064.1"/>
    <property type="molecule type" value="Transcribed_RNA"/>
</dbReference>
<comment type="similarity">
    <text evidence="1">Belongs to the methyltransferase superfamily.</text>
</comment>
<evidence type="ECO:0000256" key="1">
    <source>
        <dbReference type="ARBA" id="ARBA00008361"/>
    </source>
</evidence>
<protein>
    <recommendedName>
        <fullName evidence="4">Methyltransferase domain-containing protein</fullName>
    </recommendedName>
</protein>
<evidence type="ECO:0000256" key="3">
    <source>
        <dbReference type="ARBA" id="ARBA00022679"/>
    </source>
</evidence>
<gene>
    <name evidence="5" type="ORF">ASTO00021_LOCUS4375</name>
</gene>